<keyword evidence="4" id="KW-1185">Reference proteome</keyword>
<dbReference type="Proteomes" id="UP000268291">
    <property type="component" value="Unassembled WGS sequence"/>
</dbReference>
<evidence type="ECO:0000313" key="1">
    <source>
        <dbReference type="EMBL" id="PSL39310.1"/>
    </source>
</evidence>
<reference evidence="2 4" key="2">
    <citation type="submission" date="2018-12" db="EMBL/GenBank/DDBJ databases">
        <authorList>
            <person name="hu s."/>
            <person name="Xu Y."/>
            <person name="Xu B."/>
            <person name="Li F."/>
        </authorList>
    </citation>
    <scope>NUCLEOTIDE SEQUENCE [LARGE SCALE GENOMIC DNA]</scope>
    <source>
        <strain evidence="2 4">KSW2-17</strain>
    </source>
</reference>
<proteinExistence type="predicted"/>
<organism evidence="1 3">
    <name type="scientific">Labedella gwakjiensis</name>
    <dbReference type="NCBI Taxonomy" id="390269"/>
    <lineage>
        <taxon>Bacteria</taxon>
        <taxon>Bacillati</taxon>
        <taxon>Actinomycetota</taxon>
        <taxon>Actinomycetes</taxon>
        <taxon>Micrococcales</taxon>
        <taxon>Microbacteriaceae</taxon>
        <taxon>Labedella</taxon>
    </lineage>
</organism>
<dbReference type="OrthoDB" id="3721183at2"/>
<evidence type="ECO:0000313" key="2">
    <source>
        <dbReference type="EMBL" id="RUQ86269.1"/>
    </source>
</evidence>
<dbReference type="EMBL" id="PYAU01000001">
    <property type="protein sequence ID" value="PSL39310.1"/>
    <property type="molecule type" value="Genomic_DNA"/>
</dbReference>
<dbReference type="InterPro" id="IPR012348">
    <property type="entry name" value="RNR-like"/>
</dbReference>
<comment type="caution">
    <text evidence="1">The sequence shown here is derived from an EMBL/GenBank/DDBJ whole genome shotgun (WGS) entry which is preliminary data.</text>
</comment>
<name>A0A2P8GZD7_9MICO</name>
<evidence type="ECO:0000313" key="4">
    <source>
        <dbReference type="Proteomes" id="UP000268291"/>
    </source>
</evidence>
<dbReference type="RefSeq" id="WP_106564194.1">
    <property type="nucleotide sequence ID" value="NZ_PYAU01000001.1"/>
</dbReference>
<evidence type="ECO:0000313" key="3">
    <source>
        <dbReference type="Proteomes" id="UP000241203"/>
    </source>
</evidence>
<gene>
    <name evidence="1" type="ORF">CLV49_2944</name>
    <name evidence="2" type="ORF">ELQ93_04530</name>
</gene>
<dbReference type="Gene3D" id="1.10.620.20">
    <property type="entry name" value="Ribonucleotide Reductase, subunit A"/>
    <property type="match status" value="1"/>
</dbReference>
<dbReference type="GO" id="GO:0016491">
    <property type="term" value="F:oxidoreductase activity"/>
    <property type="evidence" value="ECO:0007669"/>
    <property type="project" value="InterPro"/>
</dbReference>
<dbReference type="EMBL" id="RZGY01000001">
    <property type="protein sequence ID" value="RUQ86269.1"/>
    <property type="molecule type" value="Genomic_DNA"/>
</dbReference>
<reference evidence="1 3" key="1">
    <citation type="submission" date="2018-03" db="EMBL/GenBank/DDBJ databases">
        <title>Genomic Encyclopedia of Archaeal and Bacterial Type Strains, Phase II (KMG-II): from individual species to whole genera.</title>
        <authorList>
            <person name="Goeker M."/>
        </authorList>
    </citation>
    <scope>NUCLEOTIDE SEQUENCE [LARGE SCALE GENOMIC DNA]</scope>
    <source>
        <strain evidence="1 3">DSM 21548</strain>
    </source>
</reference>
<dbReference type="AlphaFoldDB" id="A0A2P8GZD7"/>
<sequence length="275" mass="31021">MTETADAQRGFDIRAFTRTAVGSHADTLPLEEFAERPLTARTVRTLAYLRDVERSTMHHMRDVLVTPSHKDARLTAFLATWAFEKYWIADAFDRIVGAHPAPVRAERGVIGRALHRVDETRDRLAPIGTAIAANLIGEDVIATHVTRGTIDEYWTQEVYRAIADAEARPELTELLATFADVRSRHRVFFEDEAVRRLAETEGARRLTRAMLSHRFLPTGMRDEPSAETRHVFRSLFPDARSRGRIARIDRRIDALPGVGGLRVMQRAAQRFGAAA</sequence>
<accession>A0A2P8GZD7</accession>
<protein>
    <submittedName>
        <fullName evidence="1">Uncharacterized protein</fullName>
    </submittedName>
</protein>
<dbReference type="Proteomes" id="UP000241203">
    <property type="component" value="Unassembled WGS sequence"/>
</dbReference>